<keyword evidence="3" id="KW-0408">Iron</keyword>
<dbReference type="InterPro" id="IPR058240">
    <property type="entry name" value="rSAM_sf"/>
</dbReference>
<dbReference type="SUPFAM" id="SSF102114">
    <property type="entry name" value="Radical SAM enzymes"/>
    <property type="match status" value="1"/>
</dbReference>
<name>A0A949K123_9FIRM</name>
<evidence type="ECO:0000256" key="4">
    <source>
        <dbReference type="ARBA" id="ARBA00023014"/>
    </source>
</evidence>
<evidence type="ECO:0000256" key="1">
    <source>
        <dbReference type="ARBA" id="ARBA00022691"/>
    </source>
</evidence>
<evidence type="ECO:0000256" key="3">
    <source>
        <dbReference type="ARBA" id="ARBA00023004"/>
    </source>
</evidence>
<dbReference type="Proteomes" id="UP000712157">
    <property type="component" value="Unassembled WGS sequence"/>
</dbReference>
<dbReference type="CDD" id="cd21128">
    <property type="entry name" value="SPASM_rSAM"/>
    <property type="match status" value="1"/>
</dbReference>
<keyword evidence="1" id="KW-0949">S-adenosyl-L-methionine</keyword>
<dbReference type="SFLD" id="SFLDS00029">
    <property type="entry name" value="Radical_SAM"/>
    <property type="match status" value="1"/>
</dbReference>
<sequence length="392" mass="43728">MQEFQLEEYLSRGVQKIVRGMILAAAGNSEERSFLMRYTADEYKARKLRAAAEQRGEHIPPFLIASITRRCNLSCKGCYARANEACADRTDAAGFADELTQNQWGDIFTQAEELGVSFVLLAGGEPMARRDVLEEAGRHKKILFPVFTNGTMLDSGKAEIFLHNRNLIPIFSIEGGRDETDRRRGEGVYDRLLKGMELLKGERRLFGASVTVTSENLREAVSGKFVRDLKNSGCRGIVFVEYVPADKKSRKERDTLARTLEQLRRADSQMLFLSFPGDEKESGGCLAAGRGFFHINASGQAEPCPFSPYSDTSLLHTGLREALRSPLFLKLKEEGILKEAHTGGCVLFEQEQSVKKCLEESGNDNERTDCGRSTDFIFHTGIPGHQCEKYSG</sequence>
<protein>
    <submittedName>
        <fullName evidence="6">Radical SAM protein</fullName>
    </submittedName>
</protein>
<dbReference type="GO" id="GO:0046872">
    <property type="term" value="F:metal ion binding"/>
    <property type="evidence" value="ECO:0007669"/>
    <property type="project" value="UniProtKB-KW"/>
</dbReference>
<organism evidence="6 7">
    <name type="scientific">Diplocloster agilis</name>
    <dbReference type="NCBI Taxonomy" id="2850323"/>
    <lineage>
        <taxon>Bacteria</taxon>
        <taxon>Bacillati</taxon>
        <taxon>Bacillota</taxon>
        <taxon>Clostridia</taxon>
        <taxon>Lachnospirales</taxon>
        <taxon>Lachnospiraceae</taxon>
        <taxon>Diplocloster</taxon>
    </lineage>
</organism>
<comment type="caution">
    <text evidence="6">The sequence shown here is derived from an EMBL/GenBank/DDBJ whole genome shotgun (WGS) entry which is preliminary data.</text>
</comment>
<keyword evidence="2" id="KW-0479">Metal-binding</keyword>
<dbReference type="InterPro" id="IPR007197">
    <property type="entry name" value="rSAM"/>
</dbReference>
<dbReference type="InterPro" id="IPR013785">
    <property type="entry name" value="Aldolase_TIM"/>
</dbReference>
<proteinExistence type="predicted"/>
<dbReference type="GO" id="GO:0051536">
    <property type="term" value="F:iron-sulfur cluster binding"/>
    <property type="evidence" value="ECO:0007669"/>
    <property type="project" value="UniProtKB-KW"/>
</dbReference>
<evidence type="ECO:0000259" key="5">
    <source>
        <dbReference type="PROSITE" id="PS51918"/>
    </source>
</evidence>
<evidence type="ECO:0000313" key="6">
    <source>
        <dbReference type="EMBL" id="MBU9738239.1"/>
    </source>
</evidence>
<dbReference type="PROSITE" id="PS51918">
    <property type="entry name" value="RADICAL_SAM"/>
    <property type="match status" value="1"/>
</dbReference>
<reference evidence="6" key="1">
    <citation type="submission" date="2021-06" db="EMBL/GenBank/DDBJ databases">
        <title>Description of novel taxa of the family Lachnospiraceae.</title>
        <authorList>
            <person name="Chaplin A.V."/>
            <person name="Sokolova S.R."/>
            <person name="Pikina A.P."/>
            <person name="Korzhanova M."/>
            <person name="Belova V."/>
            <person name="Korostin D."/>
            <person name="Efimov B.A."/>
        </authorList>
    </citation>
    <scope>NUCLEOTIDE SEQUENCE</scope>
    <source>
        <strain evidence="6">ASD5720</strain>
    </source>
</reference>
<dbReference type="Gene3D" id="3.20.20.70">
    <property type="entry name" value="Aldolase class I"/>
    <property type="match status" value="1"/>
</dbReference>
<dbReference type="SFLD" id="SFLDG01067">
    <property type="entry name" value="SPASM/twitch_domain_containing"/>
    <property type="match status" value="1"/>
</dbReference>
<dbReference type="CDD" id="cd01335">
    <property type="entry name" value="Radical_SAM"/>
    <property type="match status" value="1"/>
</dbReference>
<dbReference type="PANTHER" id="PTHR43524">
    <property type="entry name" value="RADICAL SAM SUPERFAMILY PROTEIN"/>
    <property type="match status" value="1"/>
</dbReference>
<gene>
    <name evidence="6" type="ORF">KTH89_16975</name>
</gene>
<keyword evidence="4" id="KW-0411">Iron-sulfur</keyword>
<feature type="domain" description="Radical SAM core" evidence="5">
    <location>
        <begin position="57"/>
        <end position="276"/>
    </location>
</feature>
<dbReference type="AlphaFoldDB" id="A0A949K123"/>
<dbReference type="GO" id="GO:0003824">
    <property type="term" value="F:catalytic activity"/>
    <property type="evidence" value="ECO:0007669"/>
    <property type="project" value="InterPro"/>
</dbReference>
<dbReference type="PANTHER" id="PTHR43524:SF1">
    <property type="entry name" value="RADICAL SAM SUPERFAMILY PROTEIN"/>
    <property type="match status" value="1"/>
</dbReference>
<dbReference type="EMBL" id="JAHQCW010000031">
    <property type="protein sequence ID" value="MBU9738239.1"/>
    <property type="molecule type" value="Genomic_DNA"/>
</dbReference>
<evidence type="ECO:0000313" key="7">
    <source>
        <dbReference type="Proteomes" id="UP000712157"/>
    </source>
</evidence>
<keyword evidence="7" id="KW-1185">Reference proteome</keyword>
<evidence type="ECO:0000256" key="2">
    <source>
        <dbReference type="ARBA" id="ARBA00022723"/>
    </source>
</evidence>
<accession>A0A949K123</accession>
<dbReference type="Pfam" id="PF04055">
    <property type="entry name" value="Radical_SAM"/>
    <property type="match status" value="1"/>
</dbReference>